<keyword evidence="3" id="KW-1185">Reference proteome</keyword>
<reference evidence="2" key="3">
    <citation type="journal article" date="2017" name="Nature">
        <title>Genome sequence of the progenitor of the wheat D genome Aegilops tauschii.</title>
        <authorList>
            <person name="Luo M.C."/>
            <person name="Gu Y.Q."/>
            <person name="Puiu D."/>
            <person name="Wang H."/>
            <person name="Twardziok S.O."/>
            <person name="Deal K.R."/>
            <person name="Huo N."/>
            <person name="Zhu T."/>
            <person name="Wang L."/>
            <person name="Wang Y."/>
            <person name="McGuire P.E."/>
            <person name="Liu S."/>
            <person name="Long H."/>
            <person name="Ramasamy R.K."/>
            <person name="Rodriguez J.C."/>
            <person name="Van S.L."/>
            <person name="Yuan L."/>
            <person name="Wang Z."/>
            <person name="Xia Z."/>
            <person name="Xiao L."/>
            <person name="Anderson O.D."/>
            <person name="Ouyang S."/>
            <person name="Liang Y."/>
            <person name="Zimin A.V."/>
            <person name="Pertea G."/>
            <person name="Qi P."/>
            <person name="Bennetzen J.L."/>
            <person name="Dai X."/>
            <person name="Dawson M.W."/>
            <person name="Muller H.G."/>
            <person name="Kugler K."/>
            <person name="Rivarola-Duarte L."/>
            <person name="Spannagl M."/>
            <person name="Mayer K.F.X."/>
            <person name="Lu F.H."/>
            <person name="Bevan M.W."/>
            <person name="Leroy P."/>
            <person name="Li P."/>
            <person name="You F.M."/>
            <person name="Sun Q."/>
            <person name="Liu Z."/>
            <person name="Lyons E."/>
            <person name="Wicker T."/>
            <person name="Salzberg S.L."/>
            <person name="Devos K.M."/>
            <person name="Dvorak J."/>
        </authorList>
    </citation>
    <scope>NUCLEOTIDE SEQUENCE [LARGE SCALE GENOMIC DNA]</scope>
    <source>
        <strain evidence="2">cv. AL8/78</strain>
    </source>
</reference>
<accession>A0A453CUX3</accession>
<organism evidence="2 3">
    <name type="scientific">Aegilops tauschii subsp. strangulata</name>
    <name type="common">Goatgrass</name>
    <dbReference type="NCBI Taxonomy" id="200361"/>
    <lineage>
        <taxon>Eukaryota</taxon>
        <taxon>Viridiplantae</taxon>
        <taxon>Streptophyta</taxon>
        <taxon>Embryophyta</taxon>
        <taxon>Tracheophyta</taxon>
        <taxon>Spermatophyta</taxon>
        <taxon>Magnoliopsida</taxon>
        <taxon>Liliopsida</taxon>
        <taxon>Poales</taxon>
        <taxon>Poaceae</taxon>
        <taxon>BOP clade</taxon>
        <taxon>Pooideae</taxon>
        <taxon>Triticodae</taxon>
        <taxon>Triticeae</taxon>
        <taxon>Triticinae</taxon>
        <taxon>Aegilops</taxon>
    </lineage>
</organism>
<reference evidence="2" key="5">
    <citation type="journal article" date="2021" name="G3 (Bethesda)">
        <title>Aegilops tauschii genome assembly Aet v5.0 features greater sequence contiguity and improved annotation.</title>
        <authorList>
            <person name="Wang L."/>
            <person name="Zhu T."/>
            <person name="Rodriguez J.C."/>
            <person name="Deal K.R."/>
            <person name="Dubcovsky J."/>
            <person name="McGuire P.E."/>
            <person name="Lux T."/>
            <person name="Spannagl M."/>
            <person name="Mayer K.F.X."/>
            <person name="Baldrich P."/>
            <person name="Meyers B.C."/>
            <person name="Huo N."/>
            <person name="Gu Y.Q."/>
            <person name="Zhou H."/>
            <person name="Devos K.M."/>
            <person name="Bennetzen J.L."/>
            <person name="Unver T."/>
            <person name="Budak H."/>
            <person name="Gulick P.J."/>
            <person name="Galiba G."/>
            <person name="Kalapos B."/>
            <person name="Nelson D.R."/>
            <person name="Li P."/>
            <person name="You F.M."/>
            <person name="Luo M.C."/>
            <person name="Dvorak J."/>
        </authorList>
    </citation>
    <scope>NUCLEOTIDE SEQUENCE [LARGE SCALE GENOMIC DNA]</scope>
    <source>
        <strain evidence="2">cv. AL8/78</strain>
    </source>
</reference>
<evidence type="ECO:0000313" key="3">
    <source>
        <dbReference type="Proteomes" id="UP000015105"/>
    </source>
</evidence>
<reference evidence="3" key="1">
    <citation type="journal article" date="2014" name="Science">
        <title>Ancient hybridizations among the ancestral genomes of bread wheat.</title>
        <authorList>
            <consortium name="International Wheat Genome Sequencing Consortium,"/>
            <person name="Marcussen T."/>
            <person name="Sandve S.R."/>
            <person name="Heier L."/>
            <person name="Spannagl M."/>
            <person name="Pfeifer M."/>
            <person name="Jakobsen K.S."/>
            <person name="Wulff B.B."/>
            <person name="Steuernagel B."/>
            <person name="Mayer K.F."/>
            <person name="Olsen O.A."/>
        </authorList>
    </citation>
    <scope>NUCLEOTIDE SEQUENCE [LARGE SCALE GENOMIC DNA]</scope>
    <source>
        <strain evidence="3">cv. AL8/78</strain>
    </source>
</reference>
<sequence>MLTPMDLNLLERARLGEDDEPNGPPPDYAREWWDDMRDSDDETLRLTNDPNDEDYDF</sequence>
<dbReference type="Proteomes" id="UP000015105">
    <property type="component" value="Chromosome 2D"/>
</dbReference>
<feature type="region of interest" description="Disordered" evidence="1">
    <location>
        <begin position="1"/>
        <end position="33"/>
    </location>
</feature>
<dbReference type="AlphaFoldDB" id="A0A453CUX3"/>
<evidence type="ECO:0000313" key="2">
    <source>
        <dbReference type="EnsemblPlants" id="AET2Gv20973700.10"/>
    </source>
</evidence>
<protein>
    <submittedName>
        <fullName evidence="2">Uncharacterized protein</fullName>
    </submittedName>
</protein>
<evidence type="ECO:0000256" key="1">
    <source>
        <dbReference type="SAM" id="MobiDB-lite"/>
    </source>
</evidence>
<reference evidence="2" key="4">
    <citation type="submission" date="2019-03" db="UniProtKB">
        <authorList>
            <consortium name="EnsemblPlants"/>
        </authorList>
    </citation>
    <scope>IDENTIFICATION</scope>
</reference>
<proteinExistence type="predicted"/>
<name>A0A453CUX3_AEGTS</name>
<dbReference type="Gramene" id="AET2Gv20973700.10">
    <property type="protein sequence ID" value="AET2Gv20973700.10"/>
    <property type="gene ID" value="AET2Gv20973700"/>
</dbReference>
<reference evidence="3" key="2">
    <citation type="journal article" date="2017" name="Nat. Plants">
        <title>The Aegilops tauschii genome reveals multiple impacts of transposons.</title>
        <authorList>
            <person name="Zhao G."/>
            <person name="Zou C."/>
            <person name="Li K."/>
            <person name="Wang K."/>
            <person name="Li T."/>
            <person name="Gao L."/>
            <person name="Zhang X."/>
            <person name="Wang H."/>
            <person name="Yang Z."/>
            <person name="Liu X."/>
            <person name="Jiang W."/>
            <person name="Mao L."/>
            <person name="Kong X."/>
            <person name="Jiao Y."/>
            <person name="Jia J."/>
        </authorList>
    </citation>
    <scope>NUCLEOTIDE SEQUENCE [LARGE SCALE GENOMIC DNA]</scope>
    <source>
        <strain evidence="3">cv. AL8/78</strain>
    </source>
</reference>
<dbReference type="EnsemblPlants" id="AET2Gv20973700.10">
    <property type="protein sequence ID" value="AET2Gv20973700.10"/>
    <property type="gene ID" value="AET2Gv20973700"/>
</dbReference>